<dbReference type="InterPro" id="IPR041679">
    <property type="entry name" value="DNA2/NAM7-like_C"/>
</dbReference>
<name>A0AAD2DPP5_9LAMI</name>
<evidence type="ECO:0000313" key="3">
    <source>
        <dbReference type="EMBL" id="CAI9759445.1"/>
    </source>
</evidence>
<evidence type="ECO:0000256" key="1">
    <source>
        <dbReference type="SAM" id="MobiDB-lite"/>
    </source>
</evidence>
<gene>
    <name evidence="3" type="ORF">FPE_LOCUS6875</name>
</gene>
<organism evidence="3 4">
    <name type="scientific">Fraxinus pennsylvanica</name>
    <dbReference type="NCBI Taxonomy" id="56036"/>
    <lineage>
        <taxon>Eukaryota</taxon>
        <taxon>Viridiplantae</taxon>
        <taxon>Streptophyta</taxon>
        <taxon>Embryophyta</taxon>
        <taxon>Tracheophyta</taxon>
        <taxon>Spermatophyta</taxon>
        <taxon>Magnoliopsida</taxon>
        <taxon>eudicotyledons</taxon>
        <taxon>Gunneridae</taxon>
        <taxon>Pentapetalae</taxon>
        <taxon>asterids</taxon>
        <taxon>lamiids</taxon>
        <taxon>Lamiales</taxon>
        <taxon>Oleaceae</taxon>
        <taxon>Oleeae</taxon>
        <taxon>Fraxinus</taxon>
    </lineage>
</organism>
<proteinExistence type="predicted"/>
<dbReference type="Proteomes" id="UP000834106">
    <property type="component" value="Chromosome 4"/>
</dbReference>
<dbReference type="AlphaFoldDB" id="A0AAD2DPP5"/>
<protein>
    <recommendedName>
        <fullName evidence="2">DNA2/NAM7 helicase-like C-terminal domain-containing protein</fullName>
    </recommendedName>
</protein>
<dbReference type="Pfam" id="PF13087">
    <property type="entry name" value="AAA_12"/>
    <property type="match status" value="1"/>
</dbReference>
<evidence type="ECO:0000313" key="4">
    <source>
        <dbReference type="Proteomes" id="UP000834106"/>
    </source>
</evidence>
<evidence type="ECO:0000259" key="2">
    <source>
        <dbReference type="Pfam" id="PF13087"/>
    </source>
</evidence>
<accession>A0AAD2DPP5</accession>
<dbReference type="Gene3D" id="3.40.50.300">
    <property type="entry name" value="P-loop containing nucleotide triphosphate hydrolases"/>
    <property type="match status" value="1"/>
</dbReference>
<keyword evidence="4" id="KW-1185">Reference proteome</keyword>
<reference evidence="3" key="1">
    <citation type="submission" date="2023-05" db="EMBL/GenBank/DDBJ databases">
        <authorList>
            <person name="Huff M."/>
        </authorList>
    </citation>
    <scope>NUCLEOTIDE SEQUENCE</scope>
</reference>
<feature type="region of interest" description="Disordered" evidence="1">
    <location>
        <begin position="13"/>
        <end position="38"/>
    </location>
</feature>
<dbReference type="InterPro" id="IPR027417">
    <property type="entry name" value="P-loop_NTPase"/>
</dbReference>
<feature type="domain" description="DNA2/NAM7 helicase-like C-terminal" evidence="2">
    <location>
        <begin position="45"/>
        <end position="93"/>
    </location>
</feature>
<sequence length="102" mass="10823">MPAMVIRQSIHRYGDDASDGGQAISRHATSIHGNGDSDGDVDDATKLVVVDGFQGQKVDILPLSTVRAAGSKAPRINSGNLGFVTDVRRMNVSGQTFFMDFG</sequence>
<dbReference type="EMBL" id="OU503039">
    <property type="protein sequence ID" value="CAI9759445.1"/>
    <property type="molecule type" value="Genomic_DNA"/>
</dbReference>